<feature type="compositionally biased region" description="Basic and acidic residues" evidence="1">
    <location>
        <begin position="1"/>
        <end position="14"/>
    </location>
</feature>
<dbReference type="RefSeq" id="WP_200823028.1">
    <property type="nucleotide sequence ID" value="NZ_FCOF02000029.1"/>
</dbReference>
<name>A0A158CEK8_9BURK</name>
<reference evidence="2" key="1">
    <citation type="submission" date="2016-01" db="EMBL/GenBank/DDBJ databases">
        <authorList>
            <person name="Peeters C."/>
        </authorList>
    </citation>
    <scope>NUCLEOTIDE SEQUENCE [LARGE SCALE GENOMIC DNA]</scope>
    <source>
        <strain evidence="2">LMG 29318</strain>
    </source>
</reference>
<feature type="compositionally biased region" description="Acidic residues" evidence="1">
    <location>
        <begin position="19"/>
        <end position="29"/>
    </location>
</feature>
<comment type="caution">
    <text evidence="2">The sequence shown here is derived from an EMBL/GenBank/DDBJ whole genome shotgun (WGS) entry which is preliminary data.</text>
</comment>
<organism evidence="2 3">
    <name type="scientific">Caballeronia catudaia</name>
    <dbReference type="NCBI Taxonomy" id="1777136"/>
    <lineage>
        <taxon>Bacteria</taxon>
        <taxon>Pseudomonadati</taxon>
        <taxon>Pseudomonadota</taxon>
        <taxon>Betaproteobacteria</taxon>
        <taxon>Burkholderiales</taxon>
        <taxon>Burkholderiaceae</taxon>
        <taxon>Caballeronia</taxon>
    </lineage>
</organism>
<evidence type="ECO:0000313" key="3">
    <source>
        <dbReference type="Proteomes" id="UP000054870"/>
    </source>
</evidence>
<sequence>MKKANREERSKRDQPPALNEEDLLDEALEETFPASDPIAVHPEPKAPKDGKKK</sequence>
<dbReference type="EMBL" id="FCOF02000029">
    <property type="protein sequence ID" value="SAK80764.1"/>
    <property type="molecule type" value="Genomic_DNA"/>
</dbReference>
<protein>
    <submittedName>
        <fullName evidence="2">Uncharacterized protein</fullName>
    </submittedName>
</protein>
<dbReference type="Proteomes" id="UP000054870">
    <property type="component" value="Unassembled WGS sequence"/>
</dbReference>
<dbReference type="AlphaFoldDB" id="A0A158CEK8"/>
<accession>A0A158CEK8</accession>
<proteinExistence type="predicted"/>
<gene>
    <name evidence="2" type="ORF">AWB75_05014</name>
</gene>
<feature type="region of interest" description="Disordered" evidence="1">
    <location>
        <begin position="1"/>
        <end position="53"/>
    </location>
</feature>
<evidence type="ECO:0000313" key="2">
    <source>
        <dbReference type="EMBL" id="SAK80764.1"/>
    </source>
</evidence>
<feature type="compositionally biased region" description="Basic and acidic residues" evidence="1">
    <location>
        <begin position="42"/>
        <end position="53"/>
    </location>
</feature>
<evidence type="ECO:0000256" key="1">
    <source>
        <dbReference type="SAM" id="MobiDB-lite"/>
    </source>
</evidence>
<keyword evidence="3" id="KW-1185">Reference proteome</keyword>